<name>A0A087T5Q2_STEMI</name>
<keyword evidence="11" id="KW-1185">Reference proteome</keyword>
<evidence type="ECO:0000256" key="5">
    <source>
        <dbReference type="ARBA" id="ARBA00042050"/>
    </source>
</evidence>
<dbReference type="AlphaFoldDB" id="A0A087T5Q2"/>
<dbReference type="InterPro" id="IPR029063">
    <property type="entry name" value="SAM-dependent_MTases_sf"/>
</dbReference>
<dbReference type="OrthoDB" id="8020218at2759"/>
<dbReference type="PROSITE" id="PS51686">
    <property type="entry name" value="SAM_MT_RSMB_NOP"/>
    <property type="match status" value="1"/>
</dbReference>
<evidence type="ECO:0000256" key="6">
    <source>
        <dbReference type="ARBA" id="ARBA00049302"/>
    </source>
</evidence>
<dbReference type="GO" id="GO:0031167">
    <property type="term" value="P:rRNA methylation"/>
    <property type="evidence" value="ECO:0007669"/>
    <property type="project" value="TreeGrafter"/>
</dbReference>
<dbReference type="PANTHER" id="PTHR22808:SF3">
    <property type="entry name" value="5-METHYLCYTOSINE RRNA METHYLTRANSFERASE NSUN4"/>
    <property type="match status" value="1"/>
</dbReference>
<proteinExistence type="inferred from homology"/>
<evidence type="ECO:0000256" key="3">
    <source>
        <dbReference type="ARBA" id="ARBA00022946"/>
    </source>
</evidence>
<keyword evidence="3" id="KW-0809">Transit peptide</keyword>
<comment type="similarity">
    <text evidence="7">Belongs to the class I-like SAM-binding methyltransferase superfamily. RsmB/NOP family.</text>
</comment>
<gene>
    <name evidence="10" type="ORF">X975_11565</name>
</gene>
<comment type="catalytic activity">
    <reaction evidence="6">
        <text>a cytidine in rRNA + S-adenosyl-L-methionine = a 5-methylcytidine in rRNA + S-adenosyl-L-homocysteine + H(+)</text>
        <dbReference type="Rhea" id="RHEA:61484"/>
        <dbReference type="Rhea" id="RHEA-COMP:15836"/>
        <dbReference type="Rhea" id="RHEA-COMP:15837"/>
        <dbReference type="ChEBI" id="CHEBI:15378"/>
        <dbReference type="ChEBI" id="CHEBI:57856"/>
        <dbReference type="ChEBI" id="CHEBI:59789"/>
        <dbReference type="ChEBI" id="CHEBI:74483"/>
        <dbReference type="ChEBI" id="CHEBI:82748"/>
    </reaction>
</comment>
<evidence type="ECO:0000256" key="1">
    <source>
        <dbReference type="ARBA" id="ARBA00004173"/>
    </source>
</evidence>
<organism evidence="10 11">
    <name type="scientific">Stegodyphus mimosarum</name>
    <name type="common">African social velvet spider</name>
    <dbReference type="NCBI Taxonomy" id="407821"/>
    <lineage>
        <taxon>Eukaryota</taxon>
        <taxon>Metazoa</taxon>
        <taxon>Ecdysozoa</taxon>
        <taxon>Arthropoda</taxon>
        <taxon>Chelicerata</taxon>
        <taxon>Arachnida</taxon>
        <taxon>Araneae</taxon>
        <taxon>Araneomorphae</taxon>
        <taxon>Entelegynae</taxon>
        <taxon>Eresoidea</taxon>
        <taxon>Eresidae</taxon>
        <taxon>Stegodyphus</taxon>
    </lineage>
</organism>
<keyword evidence="7 10" id="KW-0489">Methyltransferase</keyword>
<keyword evidence="7" id="KW-0694">RNA-binding</keyword>
<reference evidence="10 11" key="1">
    <citation type="submission" date="2013-11" db="EMBL/GenBank/DDBJ databases">
        <title>Genome sequencing of Stegodyphus mimosarum.</title>
        <authorList>
            <person name="Bechsgaard J."/>
        </authorList>
    </citation>
    <scope>NUCLEOTIDE SEQUENCE [LARGE SCALE GENOMIC DNA]</scope>
</reference>
<feature type="non-terminal residue" evidence="10">
    <location>
        <position position="256"/>
    </location>
</feature>
<sequence length="256" mass="29301">MIYADVLIKFKSLSKVNISLIRRYSMPRLKQQATELALNHFDQFYGPVFKNWASIRLGLLCPHNYCAVTNVFAESKNVYDLFGECDVYNLKDVYYLNLNEFHSSYSPERNAEESCRNSSATDTRHEPVSDGSNSELCTEVEDYNEDEYMPATKFKYSDVDLDEECREFFKPSLNYNAQLVPHGIIQYPENWDIYYCPRGKFKKFPPPKEDSTGLLNYYLMDGASILPVLALDIQKGEEVGDLCSSPGGKSLAILFG</sequence>
<dbReference type="GO" id="GO:0008173">
    <property type="term" value="F:RNA methyltransferase activity"/>
    <property type="evidence" value="ECO:0007669"/>
    <property type="project" value="InterPro"/>
</dbReference>
<feature type="domain" description="SAM-dependent MTase RsmB/NOP-type" evidence="9">
    <location>
        <begin position="140"/>
        <end position="256"/>
    </location>
</feature>
<evidence type="ECO:0000259" key="9">
    <source>
        <dbReference type="PROSITE" id="PS51686"/>
    </source>
</evidence>
<keyword evidence="7 10" id="KW-0808">Transferase</keyword>
<dbReference type="EMBL" id="KK113548">
    <property type="protein sequence ID" value="KFM60441.1"/>
    <property type="molecule type" value="Genomic_DNA"/>
</dbReference>
<evidence type="ECO:0000256" key="4">
    <source>
        <dbReference type="ARBA" id="ARBA00023128"/>
    </source>
</evidence>
<dbReference type="InterPro" id="IPR001678">
    <property type="entry name" value="MeTrfase_RsmB-F_NOP2_dom"/>
</dbReference>
<dbReference type="SUPFAM" id="SSF53335">
    <property type="entry name" value="S-adenosyl-L-methionine-dependent methyltransferases"/>
    <property type="match status" value="1"/>
</dbReference>
<protein>
    <recommendedName>
        <fullName evidence="5">NOL1/NOP2/Sun domain family member 4</fullName>
    </recommendedName>
</protein>
<dbReference type="Gene3D" id="6.20.240.40">
    <property type="match status" value="1"/>
</dbReference>
<dbReference type="GO" id="GO:0003723">
    <property type="term" value="F:RNA binding"/>
    <property type="evidence" value="ECO:0007669"/>
    <property type="project" value="UniProtKB-UniRule"/>
</dbReference>
<evidence type="ECO:0000256" key="2">
    <source>
        <dbReference type="ARBA" id="ARBA00022552"/>
    </source>
</evidence>
<evidence type="ECO:0000313" key="10">
    <source>
        <dbReference type="EMBL" id="KFM60441.1"/>
    </source>
</evidence>
<evidence type="ECO:0000256" key="7">
    <source>
        <dbReference type="PROSITE-ProRule" id="PRU01023"/>
    </source>
</evidence>
<evidence type="ECO:0000256" key="8">
    <source>
        <dbReference type="SAM" id="MobiDB-lite"/>
    </source>
</evidence>
<dbReference type="OMA" id="YIIAHIS"/>
<keyword evidence="7" id="KW-0949">S-adenosyl-L-methionine</keyword>
<dbReference type="Gene3D" id="3.40.50.150">
    <property type="entry name" value="Vaccinia Virus protein VP39"/>
    <property type="match status" value="1"/>
</dbReference>
<dbReference type="InterPro" id="IPR023267">
    <property type="entry name" value="RCMT"/>
</dbReference>
<dbReference type="GO" id="GO:0005762">
    <property type="term" value="C:mitochondrial large ribosomal subunit"/>
    <property type="evidence" value="ECO:0007669"/>
    <property type="project" value="TreeGrafter"/>
</dbReference>
<dbReference type="Proteomes" id="UP000054359">
    <property type="component" value="Unassembled WGS sequence"/>
</dbReference>
<accession>A0A087T5Q2</accession>
<dbReference type="PANTHER" id="PTHR22808">
    <property type="entry name" value="NCL1 YEAST -RELATED NOL1/NOP2/FMU SUN DOMAIN-CONTAINING"/>
    <property type="match status" value="1"/>
</dbReference>
<comment type="caution">
    <text evidence="7">Lacks conserved residue(s) required for the propagation of feature annotation.</text>
</comment>
<keyword evidence="4" id="KW-0496">Mitochondrion</keyword>
<comment type="subcellular location">
    <subcellularLocation>
        <location evidence="1">Mitochondrion</location>
    </subcellularLocation>
</comment>
<evidence type="ECO:0000313" key="11">
    <source>
        <dbReference type="Proteomes" id="UP000054359"/>
    </source>
</evidence>
<feature type="region of interest" description="Disordered" evidence="8">
    <location>
        <begin position="112"/>
        <end position="135"/>
    </location>
</feature>
<keyword evidence="2" id="KW-0698">rRNA processing</keyword>
<dbReference type="STRING" id="407821.A0A087T5Q2"/>